<dbReference type="STRING" id="1051890.A0A3N4MQF9"/>
<dbReference type="GO" id="GO:0005737">
    <property type="term" value="C:cytoplasm"/>
    <property type="evidence" value="ECO:0007669"/>
    <property type="project" value="TreeGrafter"/>
</dbReference>
<sequence length="521" mass="57487">MASMTALPSDIIIDNIIPLLSVKEFLNLCAVCKAFLSFADDEVYWRRLTKSTFRLPAQPLREKGWRELYKNLHRAILYTWGSNEEGRLGHHPSNRKVQSPWDVDLPVNQVAVNVVMGRGWSTTVLTASGSLYTWGALSSFHGSYSSYSPNSTSGERAAKLKFPAAYSSTNIIEVSSGRSHVLGLSEEGRIWSWTQDDQPGMFINFIHIDTTTYGSTYYGARRARGTIERVAAGWNHSAALVNGVGIVVWFPTPQGTHGEEGIHVDGELVLGTCYIEGALKPSTVSDEDWAYAKEVGEVTGIMAGDSYLVFLTKPGKVYAVYAEPNMVAGTRPAQLHYFSAPTGQKPMSYISGSFCKFAVFNSDGLVYIGTKDQVQEALVQGPEVEVKSKPTVIPSLQKRGIVAIAFGDYHSLALTAEGKKLRGRGVYNSPFMGNWMNRQRSDSTRLRPANPRSRKITNTLFSISPQRVGTLVRLPWLQAGNMETSQGLRDPVGQYLRNSHNSLAWGGLPTLGHHRGRWDMA</sequence>
<dbReference type="InterPro" id="IPR051553">
    <property type="entry name" value="Ran_GTPase-activating"/>
</dbReference>
<feature type="repeat" description="RCC1" evidence="1">
    <location>
        <begin position="75"/>
        <end position="128"/>
    </location>
</feature>
<dbReference type="InterPro" id="IPR001810">
    <property type="entry name" value="F-box_dom"/>
</dbReference>
<dbReference type="GO" id="GO:0005085">
    <property type="term" value="F:guanyl-nucleotide exchange factor activity"/>
    <property type="evidence" value="ECO:0007669"/>
    <property type="project" value="TreeGrafter"/>
</dbReference>
<dbReference type="Pfam" id="PF12937">
    <property type="entry name" value="F-box-like"/>
    <property type="match status" value="1"/>
</dbReference>
<feature type="repeat" description="RCC1" evidence="1">
    <location>
        <begin position="129"/>
        <end position="187"/>
    </location>
</feature>
<evidence type="ECO:0000313" key="4">
    <source>
        <dbReference type="Proteomes" id="UP000267821"/>
    </source>
</evidence>
<protein>
    <submittedName>
        <fullName evidence="3">RCC1/BLIP-II</fullName>
    </submittedName>
</protein>
<dbReference type="CDD" id="cd22126">
    <property type="entry name" value="F-box_FBXL15"/>
    <property type="match status" value="1"/>
</dbReference>
<dbReference type="SUPFAM" id="SSF50985">
    <property type="entry name" value="RCC1/BLIP-II"/>
    <property type="match status" value="1"/>
</dbReference>
<reference evidence="3 4" key="1">
    <citation type="journal article" date="2018" name="Nat. Ecol. Evol.">
        <title>Pezizomycetes genomes reveal the molecular basis of ectomycorrhizal truffle lifestyle.</title>
        <authorList>
            <person name="Murat C."/>
            <person name="Payen T."/>
            <person name="Noel B."/>
            <person name="Kuo A."/>
            <person name="Morin E."/>
            <person name="Chen J."/>
            <person name="Kohler A."/>
            <person name="Krizsan K."/>
            <person name="Balestrini R."/>
            <person name="Da Silva C."/>
            <person name="Montanini B."/>
            <person name="Hainaut M."/>
            <person name="Levati E."/>
            <person name="Barry K.W."/>
            <person name="Belfiori B."/>
            <person name="Cichocki N."/>
            <person name="Clum A."/>
            <person name="Dockter R.B."/>
            <person name="Fauchery L."/>
            <person name="Guy J."/>
            <person name="Iotti M."/>
            <person name="Le Tacon F."/>
            <person name="Lindquist E.A."/>
            <person name="Lipzen A."/>
            <person name="Malagnac F."/>
            <person name="Mello A."/>
            <person name="Molinier V."/>
            <person name="Miyauchi S."/>
            <person name="Poulain J."/>
            <person name="Riccioni C."/>
            <person name="Rubini A."/>
            <person name="Sitrit Y."/>
            <person name="Splivallo R."/>
            <person name="Traeger S."/>
            <person name="Wang M."/>
            <person name="Zifcakova L."/>
            <person name="Wipf D."/>
            <person name="Zambonelli A."/>
            <person name="Paolocci F."/>
            <person name="Nowrousian M."/>
            <person name="Ottonello S."/>
            <person name="Baldrian P."/>
            <person name="Spatafora J.W."/>
            <person name="Henrissat B."/>
            <person name="Nagy L.G."/>
            <person name="Aury J.M."/>
            <person name="Wincker P."/>
            <person name="Grigoriev I.V."/>
            <person name="Bonfante P."/>
            <person name="Martin F.M."/>
        </authorList>
    </citation>
    <scope>NUCLEOTIDE SEQUENCE [LARGE SCALE GENOMIC DNA]</scope>
    <source>
        <strain evidence="3 4">ATCC MYA-4762</strain>
    </source>
</reference>
<dbReference type="PROSITE" id="PS50012">
    <property type="entry name" value="RCC1_3"/>
    <property type="match status" value="3"/>
</dbReference>
<dbReference type="SUPFAM" id="SSF81383">
    <property type="entry name" value="F-box domain"/>
    <property type="match status" value="1"/>
</dbReference>
<proteinExistence type="predicted"/>
<organism evidence="3 4">
    <name type="scientific">Terfezia boudieri ATCC MYA-4762</name>
    <dbReference type="NCBI Taxonomy" id="1051890"/>
    <lineage>
        <taxon>Eukaryota</taxon>
        <taxon>Fungi</taxon>
        <taxon>Dikarya</taxon>
        <taxon>Ascomycota</taxon>
        <taxon>Pezizomycotina</taxon>
        <taxon>Pezizomycetes</taxon>
        <taxon>Pezizales</taxon>
        <taxon>Pezizaceae</taxon>
        <taxon>Terfezia</taxon>
    </lineage>
</organism>
<name>A0A3N4MQF9_9PEZI</name>
<dbReference type="PANTHER" id="PTHR45982">
    <property type="entry name" value="REGULATOR OF CHROMOSOME CONDENSATION"/>
    <property type="match status" value="1"/>
</dbReference>
<keyword evidence="4" id="KW-1185">Reference proteome</keyword>
<dbReference type="InterPro" id="IPR009091">
    <property type="entry name" value="RCC1/BLIP-II"/>
</dbReference>
<dbReference type="OrthoDB" id="61110at2759"/>
<dbReference type="Proteomes" id="UP000267821">
    <property type="component" value="Unassembled WGS sequence"/>
</dbReference>
<dbReference type="Gene3D" id="1.20.1280.50">
    <property type="match status" value="1"/>
</dbReference>
<evidence type="ECO:0000313" key="3">
    <source>
        <dbReference type="EMBL" id="RPB29785.1"/>
    </source>
</evidence>
<dbReference type="Pfam" id="PF00415">
    <property type="entry name" value="RCC1"/>
    <property type="match status" value="1"/>
</dbReference>
<feature type="domain" description="F-box" evidence="2">
    <location>
        <begin position="6"/>
        <end position="49"/>
    </location>
</feature>
<dbReference type="AlphaFoldDB" id="A0A3N4MQF9"/>
<dbReference type="Gene3D" id="2.130.10.30">
    <property type="entry name" value="Regulator of chromosome condensation 1/beta-lactamase-inhibitor protein II"/>
    <property type="match status" value="2"/>
</dbReference>
<evidence type="ECO:0000259" key="2">
    <source>
        <dbReference type="Pfam" id="PF12937"/>
    </source>
</evidence>
<dbReference type="InterPro" id="IPR000408">
    <property type="entry name" value="Reg_chr_condens"/>
</dbReference>
<dbReference type="PANTHER" id="PTHR45982:SF3">
    <property type="entry name" value="F-BOX PROTEIN POF9"/>
    <property type="match status" value="1"/>
</dbReference>
<gene>
    <name evidence="3" type="ORF">L211DRAFT_41981</name>
</gene>
<evidence type="ECO:0000256" key="1">
    <source>
        <dbReference type="PROSITE-ProRule" id="PRU00235"/>
    </source>
</evidence>
<accession>A0A3N4MQF9</accession>
<feature type="repeat" description="RCC1" evidence="1">
    <location>
        <begin position="363"/>
        <end position="417"/>
    </location>
</feature>
<dbReference type="PRINTS" id="PR00633">
    <property type="entry name" value="RCCNDNSATION"/>
</dbReference>
<dbReference type="InParanoid" id="A0A3N4MQF9"/>
<dbReference type="EMBL" id="ML121527">
    <property type="protein sequence ID" value="RPB29785.1"/>
    <property type="molecule type" value="Genomic_DNA"/>
</dbReference>
<dbReference type="InterPro" id="IPR036047">
    <property type="entry name" value="F-box-like_dom_sf"/>
</dbReference>